<feature type="transmembrane region" description="Helical" evidence="13">
    <location>
        <begin position="276"/>
        <end position="298"/>
    </location>
</feature>
<keyword evidence="8 13" id="KW-0812">Transmembrane</keyword>
<evidence type="ECO:0000256" key="10">
    <source>
        <dbReference type="ARBA" id="ARBA00023136"/>
    </source>
</evidence>
<evidence type="ECO:0000256" key="3">
    <source>
        <dbReference type="ARBA" id="ARBA00007379"/>
    </source>
</evidence>
<dbReference type="Proteomes" id="UP000032120">
    <property type="component" value="Unassembled WGS sequence"/>
</dbReference>
<dbReference type="NCBIfam" id="NF038346">
    <property type="entry name" value="FtsX_actino"/>
    <property type="match status" value="1"/>
</dbReference>
<evidence type="ECO:0000256" key="9">
    <source>
        <dbReference type="ARBA" id="ARBA00022989"/>
    </source>
</evidence>
<feature type="domain" description="FtsX extracellular" evidence="15">
    <location>
        <begin position="57"/>
        <end position="161"/>
    </location>
</feature>
<dbReference type="GO" id="GO:0005886">
    <property type="term" value="C:plasma membrane"/>
    <property type="evidence" value="ECO:0007669"/>
    <property type="project" value="UniProtKB-SubCell"/>
</dbReference>
<comment type="subcellular location">
    <subcellularLocation>
        <location evidence="2">Cell membrane</location>
        <topology evidence="2">Multi-pass membrane protein</topology>
    </subcellularLocation>
</comment>
<dbReference type="EMBL" id="JXSQ01000030">
    <property type="protein sequence ID" value="KIP51571.1"/>
    <property type="molecule type" value="Genomic_DNA"/>
</dbReference>
<dbReference type="InterPro" id="IPR004513">
    <property type="entry name" value="FtsX"/>
</dbReference>
<comment type="subunit">
    <text evidence="4">Forms a membrane-associated complex with FtsE.</text>
</comment>
<keyword evidence="9 13" id="KW-1133">Transmembrane helix</keyword>
<evidence type="ECO:0000256" key="13">
    <source>
        <dbReference type="SAM" id="Phobius"/>
    </source>
</evidence>
<feature type="transmembrane region" description="Helical" evidence="13">
    <location>
        <begin position="20"/>
        <end position="41"/>
    </location>
</feature>
<evidence type="ECO:0000313" key="17">
    <source>
        <dbReference type="Proteomes" id="UP000032120"/>
    </source>
</evidence>
<evidence type="ECO:0000256" key="4">
    <source>
        <dbReference type="ARBA" id="ARBA00011160"/>
    </source>
</evidence>
<evidence type="ECO:0000313" key="16">
    <source>
        <dbReference type="EMBL" id="KIP51571.1"/>
    </source>
</evidence>
<evidence type="ECO:0000259" key="14">
    <source>
        <dbReference type="Pfam" id="PF02687"/>
    </source>
</evidence>
<comment type="similarity">
    <text evidence="3 12">Belongs to the ABC-4 integral membrane protein family. FtsX subfamily.</text>
</comment>
<dbReference type="GO" id="GO:0051301">
    <property type="term" value="P:cell division"/>
    <property type="evidence" value="ECO:0007669"/>
    <property type="project" value="UniProtKB-KW"/>
</dbReference>
<keyword evidence="17" id="KW-1185">Reference proteome</keyword>
<dbReference type="PANTHER" id="PTHR47755:SF1">
    <property type="entry name" value="CELL DIVISION PROTEIN FTSX"/>
    <property type="match status" value="1"/>
</dbReference>
<evidence type="ECO:0000256" key="8">
    <source>
        <dbReference type="ARBA" id="ARBA00022692"/>
    </source>
</evidence>
<keyword evidence="7 12" id="KW-0132">Cell division</keyword>
<comment type="function">
    <text evidence="1">Part of the ABC transporter FtsEX involved in cellular division.</text>
</comment>
<dbReference type="Gene3D" id="3.30.70.3040">
    <property type="match status" value="1"/>
</dbReference>
<dbReference type="InterPro" id="IPR040690">
    <property type="entry name" value="FtsX_ECD"/>
</dbReference>
<dbReference type="AlphaFoldDB" id="A0A0D0HVH4"/>
<evidence type="ECO:0000256" key="11">
    <source>
        <dbReference type="ARBA" id="ARBA00023306"/>
    </source>
</evidence>
<dbReference type="OrthoDB" id="9812531at2"/>
<proteinExistence type="inferred from homology"/>
<reference evidence="16 17" key="1">
    <citation type="submission" date="2015-01" db="EMBL/GenBank/DDBJ databases">
        <title>Draft genome sequence of Leucobacter komagatae strain VKM ST2845.</title>
        <authorList>
            <person name="Karlyshev A.V."/>
            <person name="Kudryashova E.B."/>
        </authorList>
    </citation>
    <scope>NUCLEOTIDE SEQUENCE [LARGE SCALE GENOMIC DNA]</scope>
    <source>
        <strain evidence="16 17">VKM ST2845</strain>
    </source>
</reference>
<keyword evidence="11 12" id="KW-0131">Cell cycle</keyword>
<keyword evidence="6 12" id="KW-1003">Cell membrane</keyword>
<evidence type="ECO:0000256" key="7">
    <source>
        <dbReference type="ARBA" id="ARBA00022618"/>
    </source>
</evidence>
<feature type="domain" description="ABC3 transporter permease C-terminal" evidence="14">
    <location>
        <begin position="185"/>
        <end position="298"/>
    </location>
</feature>
<evidence type="ECO:0000259" key="15">
    <source>
        <dbReference type="Pfam" id="PF18075"/>
    </source>
</evidence>
<accession>A0A0D0HVH4</accession>
<dbReference type="RefSeq" id="WP_042545198.1">
    <property type="nucleotide sequence ID" value="NZ_JXSQ01000030.1"/>
</dbReference>
<dbReference type="InterPro" id="IPR003838">
    <property type="entry name" value="ABC3_permease_C"/>
</dbReference>
<protein>
    <recommendedName>
        <fullName evidence="5 12">Cell division protein FtsX</fullName>
    </recommendedName>
</protein>
<organism evidence="16 17">
    <name type="scientific">Leucobacter komagatae</name>
    <dbReference type="NCBI Taxonomy" id="55969"/>
    <lineage>
        <taxon>Bacteria</taxon>
        <taxon>Bacillati</taxon>
        <taxon>Actinomycetota</taxon>
        <taxon>Actinomycetes</taxon>
        <taxon>Micrococcales</taxon>
        <taxon>Microbacteriaceae</taxon>
        <taxon>Leucobacter</taxon>
    </lineage>
</organism>
<dbReference type="InterPro" id="IPR047929">
    <property type="entry name" value="FtsX_actino"/>
</dbReference>
<evidence type="ECO:0000256" key="2">
    <source>
        <dbReference type="ARBA" id="ARBA00004651"/>
    </source>
</evidence>
<dbReference type="PANTHER" id="PTHR47755">
    <property type="entry name" value="CELL DIVISION PROTEIN FTSX"/>
    <property type="match status" value="1"/>
</dbReference>
<name>A0A0D0HVH4_9MICO</name>
<evidence type="ECO:0000256" key="12">
    <source>
        <dbReference type="PIRNR" id="PIRNR003097"/>
    </source>
</evidence>
<evidence type="ECO:0000256" key="5">
    <source>
        <dbReference type="ARBA" id="ARBA00021907"/>
    </source>
</evidence>
<dbReference type="Pfam" id="PF02687">
    <property type="entry name" value="FtsX"/>
    <property type="match status" value="1"/>
</dbReference>
<dbReference type="PIRSF" id="PIRSF003097">
    <property type="entry name" value="FtsX"/>
    <property type="match status" value="1"/>
</dbReference>
<dbReference type="Pfam" id="PF18075">
    <property type="entry name" value="FtsX_ECD"/>
    <property type="match status" value="1"/>
</dbReference>
<evidence type="ECO:0000256" key="6">
    <source>
        <dbReference type="ARBA" id="ARBA00022475"/>
    </source>
</evidence>
<feature type="transmembrane region" description="Helical" evidence="13">
    <location>
        <begin position="229"/>
        <end position="256"/>
    </location>
</feature>
<evidence type="ECO:0000256" key="1">
    <source>
        <dbReference type="ARBA" id="ARBA00003552"/>
    </source>
</evidence>
<comment type="caution">
    <text evidence="16">The sequence shown here is derived from an EMBL/GenBank/DDBJ whole genome shotgun (WGS) entry which is preliminary data.</text>
</comment>
<keyword evidence="10 12" id="KW-0472">Membrane</keyword>
<sequence length="304" mass="33483">MRFRLVFGEVWSGLRRNLSVVISVILVTFVSLTFVGAAILMQQQVQQMKSFWYDRAQVAVYLCTSYDKSATCDGTDAGEEQIAAIEAALNDEVLAPYVDDYFFLDHDQAYEEFTQQFEGNPILDVTSPEQLNQTFWVKLKDAAKSQIITETFTGIPGVQSVKDQQSLLDRIFLFLGVASYTAIGIAGLMLIAAMLLISTTIRLSAFSRRREIGIMRLVGASNRFIQTPFILEGIIAALIGAVLAGAASVAIVKFFVQGFLVKEVPFTSYITVEQSLIVPPILIALGVILSAIAAKIAITRYLRV</sequence>
<gene>
    <name evidence="16" type="ORF">SD72_14590</name>
</gene>